<protein>
    <submittedName>
        <fullName evidence="1">Uncharacterized protein</fullName>
    </submittedName>
</protein>
<dbReference type="OrthoDB" id="1363772at2"/>
<sequence>MERIAIAGNIEAPIYKLLLDKGFKISIESEHWVAKGEDFEAIADNIIELAGIIYLKENKGKNWKVGDDVIDNYVDFLKMNEK</sequence>
<dbReference type="AlphaFoldDB" id="A0A4R6TK82"/>
<dbReference type="EMBL" id="SNYH01000001">
    <property type="protein sequence ID" value="TDQ29887.1"/>
    <property type="molecule type" value="Genomic_DNA"/>
</dbReference>
<evidence type="ECO:0000313" key="1">
    <source>
        <dbReference type="EMBL" id="TDQ29887.1"/>
    </source>
</evidence>
<keyword evidence="2" id="KW-1185">Reference proteome</keyword>
<name>A0A4R6TK82_9FLAO</name>
<reference evidence="1 2" key="1">
    <citation type="submission" date="2019-03" db="EMBL/GenBank/DDBJ databases">
        <title>Genomic Encyclopedia of Type Strains, Phase III (KMG-III): the genomes of soil and plant-associated and newly described type strains.</title>
        <authorList>
            <person name="Whitman W."/>
        </authorList>
    </citation>
    <scope>NUCLEOTIDE SEQUENCE [LARGE SCALE GENOMIC DNA]</scope>
    <source>
        <strain evidence="1 2">CECT 8283</strain>
    </source>
</reference>
<organism evidence="1 2">
    <name type="scientific">Tenacibaculum caenipelagi</name>
    <dbReference type="NCBI Taxonomy" id="1325435"/>
    <lineage>
        <taxon>Bacteria</taxon>
        <taxon>Pseudomonadati</taxon>
        <taxon>Bacteroidota</taxon>
        <taxon>Flavobacteriia</taxon>
        <taxon>Flavobacteriales</taxon>
        <taxon>Flavobacteriaceae</taxon>
        <taxon>Tenacibaculum</taxon>
    </lineage>
</organism>
<dbReference type="Proteomes" id="UP000295390">
    <property type="component" value="Unassembled WGS sequence"/>
</dbReference>
<dbReference type="RefSeq" id="WP_133534430.1">
    <property type="nucleotide sequence ID" value="NZ_SNYH01000001.1"/>
</dbReference>
<evidence type="ECO:0000313" key="2">
    <source>
        <dbReference type="Proteomes" id="UP000295390"/>
    </source>
</evidence>
<proteinExistence type="predicted"/>
<accession>A0A4R6TK82</accession>
<comment type="caution">
    <text evidence="1">The sequence shown here is derived from an EMBL/GenBank/DDBJ whole genome shotgun (WGS) entry which is preliminary data.</text>
</comment>
<gene>
    <name evidence="1" type="ORF">DFQ07_0211</name>
</gene>